<dbReference type="AlphaFoldDB" id="A0A843WYH2"/>
<organism evidence="1 2">
    <name type="scientific">Colocasia esculenta</name>
    <name type="common">Wild taro</name>
    <name type="synonym">Arum esculentum</name>
    <dbReference type="NCBI Taxonomy" id="4460"/>
    <lineage>
        <taxon>Eukaryota</taxon>
        <taxon>Viridiplantae</taxon>
        <taxon>Streptophyta</taxon>
        <taxon>Embryophyta</taxon>
        <taxon>Tracheophyta</taxon>
        <taxon>Spermatophyta</taxon>
        <taxon>Magnoliopsida</taxon>
        <taxon>Liliopsida</taxon>
        <taxon>Araceae</taxon>
        <taxon>Aroideae</taxon>
        <taxon>Colocasieae</taxon>
        <taxon>Colocasia</taxon>
    </lineage>
</organism>
<accession>A0A843WYH2</accession>
<name>A0A843WYH2_COLES</name>
<sequence length="74" mass="7864">SLAWTGGLLRRVESSPPRAGPRDWPLRLLSTVAGGSCRQGLCRCLGRARTLWRRSPNSAIAGGGAIWPGEHSIG</sequence>
<evidence type="ECO:0000313" key="2">
    <source>
        <dbReference type="Proteomes" id="UP000652761"/>
    </source>
</evidence>
<protein>
    <submittedName>
        <fullName evidence="1">Uncharacterized protein</fullName>
    </submittedName>
</protein>
<feature type="non-terminal residue" evidence="1">
    <location>
        <position position="74"/>
    </location>
</feature>
<gene>
    <name evidence="1" type="ORF">Taro_040473</name>
</gene>
<proteinExistence type="predicted"/>
<keyword evidence="2" id="KW-1185">Reference proteome</keyword>
<evidence type="ECO:0000313" key="1">
    <source>
        <dbReference type="EMBL" id="MQM07630.1"/>
    </source>
</evidence>
<dbReference type="EMBL" id="NMUH01003917">
    <property type="protein sequence ID" value="MQM07630.1"/>
    <property type="molecule type" value="Genomic_DNA"/>
</dbReference>
<reference evidence="1" key="1">
    <citation type="submission" date="2017-07" db="EMBL/GenBank/DDBJ databases">
        <title>Taro Niue Genome Assembly and Annotation.</title>
        <authorList>
            <person name="Atibalentja N."/>
            <person name="Keating K."/>
            <person name="Fields C.J."/>
        </authorList>
    </citation>
    <scope>NUCLEOTIDE SEQUENCE</scope>
    <source>
        <strain evidence="1">Niue_2</strain>
        <tissue evidence="1">Leaf</tissue>
    </source>
</reference>
<comment type="caution">
    <text evidence="1">The sequence shown here is derived from an EMBL/GenBank/DDBJ whole genome shotgun (WGS) entry which is preliminary data.</text>
</comment>
<dbReference type="Proteomes" id="UP000652761">
    <property type="component" value="Unassembled WGS sequence"/>
</dbReference>